<protein>
    <submittedName>
        <fullName evidence="1">Uncharacterized protein</fullName>
    </submittedName>
</protein>
<dbReference type="Proteomes" id="UP000408523">
    <property type="component" value="Unassembled WGS sequence"/>
</dbReference>
<name>A0A662ZSU7_PHOVU</name>
<reference evidence="1 2" key="1">
    <citation type="journal article" date="2019" name="Nat. Commun.">
        <title>Gram positive-like bacteriocins with broad spectrum anti-Bacteroidales activity encoded on mobile elements of the human gut microbiota.</title>
        <authorList>
            <person name="Bechon N."/>
            <person name="Coyne M.J.Jr."/>
            <person name="Laclare-Mceneany V."/>
            <person name="Chatzidaki-Livanis M."/>
            <person name="Ghigo J.-M."/>
            <person name="Comstock L.E."/>
        </authorList>
    </citation>
    <scope>NUCLEOTIDE SEQUENCE [LARGE SCALE GENOMIC DNA]</scope>
    <source>
        <strain evidence="1 2">CL01T12C17</strain>
    </source>
</reference>
<evidence type="ECO:0000313" key="2">
    <source>
        <dbReference type="Proteomes" id="UP000408523"/>
    </source>
</evidence>
<gene>
    <name evidence="1" type="ORF">EH214_04369</name>
</gene>
<dbReference type="EMBL" id="RWHZ01000151">
    <property type="protein sequence ID" value="TSE46426.1"/>
    <property type="molecule type" value="Genomic_DNA"/>
</dbReference>
<comment type="caution">
    <text evidence="1">The sequence shown here is derived from an EMBL/GenBank/DDBJ whole genome shotgun (WGS) entry which is preliminary data.</text>
</comment>
<proteinExistence type="predicted"/>
<accession>A0A662ZSU7</accession>
<evidence type="ECO:0000313" key="1">
    <source>
        <dbReference type="EMBL" id="TSE46426.1"/>
    </source>
</evidence>
<sequence length="87" mass="9091">MSEGVQIVLLASVSGITDRYVRVSAVKGMEIIHMQGIGGGITGTLMDGIVQNELSVGTDLGIISGFELSVPHVVLFHAHESSVIVCL</sequence>
<organism evidence="1 2">
    <name type="scientific">Phocaeicola vulgatus</name>
    <name type="common">Bacteroides vulgatus</name>
    <dbReference type="NCBI Taxonomy" id="821"/>
    <lineage>
        <taxon>Bacteria</taxon>
        <taxon>Pseudomonadati</taxon>
        <taxon>Bacteroidota</taxon>
        <taxon>Bacteroidia</taxon>
        <taxon>Bacteroidales</taxon>
        <taxon>Bacteroidaceae</taxon>
        <taxon>Phocaeicola</taxon>
    </lineage>
</organism>
<dbReference type="AlphaFoldDB" id="A0A662ZSU7"/>